<evidence type="ECO:0000313" key="2">
    <source>
        <dbReference type="Proteomes" id="UP000253303"/>
    </source>
</evidence>
<gene>
    <name evidence="1" type="ORF">DP939_37615</name>
</gene>
<dbReference type="Proteomes" id="UP000253303">
    <property type="component" value="Unassembled WGS sequence"/>
</dbReference>
<dbReference type="AlphaFoldDB" id="A0A366LPL7"/>
<reference evidence="1 2" key="1">
    <citation type="submission" date="2018-06" db="EMBL/GenBank/DDBJ databases">
        <title>Sphaerisporangium craniellae sp. nov., isolated from a marine sponge in the South China Sea.</title>
        <authorList>
            <person name="Li L."/>
        </authorList>
    </citation>
    <scope>NUCLEOTIDE SEQUENCE [LARGE SCALE GENOMIC DNA]</scope>
    <source>
        <strain evidence="1 2">LHW63015</strain>
    </source>
</reference>
<dbReference type="OrthoDB" id="9978132at2"/>
<comment type="caution">
    <text evidence="1">The sequence shown here is derived from an EMBL/GenBank/DDBJ whole genome shotgun (WGS) entry which is preliminary data.</text>
</comment>
<dbReference type="EMBL" id="QMEY01000026">
    <property type="protein sequence ID" value="RBQ15122.1"/>
    <property type="molecule type" value="Genomic_DNA"/>
</dbReference>
<keyword evidence="2" id="KW-1185">Reference proteome</keyword>
<dbReference type="RefSeq" id="WP_113985607.1">
    <property type="nucleotide sequence ID" value="NZ_QMEY01000026.1"/>
</dbReference>
<accession>A0A366LPL7</accession>
<organism evidence="1 2">
    <name type="scientific">Spongiactinospora rosea</name>
    <dbReference type="NCBI Taxonomy" id="2248750"/>
    <lineage>
        <taxon>Bacteria</taxon>
        <taxon>Bacillati</taxon>
        <taxon>Actinomycetota</taxon>
        <taxon>Actinomycetes</taxon>
        <taxon>Streptosporangiales</taxon>
        <taxon>Streptosporangiaceae</taxon>
        <taxon>Spongiactinospora</taxon>
    </lineage>
</organism>
<sequence length="70" mass="7790">MYICRIGATPDSAIFDAEGEFQHVYQPRSGELILIRPDGYIAARTPADREADLIDHLAKFRSRGNQVGQA</sequence>
<evidence type="ECO:0000313" key="1">
    <source>
        <dbReference type="EMBL" id="RBQ15122.1"/>
    </source>
</evidence>
<protein>
    <submittedName>
        <fullName evidence="1">Uncharacterized protein</fullName>
    </submittedName>
</protein>
<dbReference type="Gene3D" id="3.40.30.120">
    <property type="match status" value="1"/>
</dbReference>
<name>A0A366LPL7_9ACTN</name>
<proteinExistence type="predicted"/>